<dbReference type="OrthoDB" id="1746562at2759"/>
<dbReference type="EMBL" id="JRKL02007090">
    <property type="protein sequence ID" value="KAF3948114.1"/>
    <property type="molecule type" value="Genomic_DNA"/>
</dbReference>
<protein>
    <submittedName>
        <fullName evidence="1">Uncharacterized protein</fullName>
    </submittedName>
</protein>
<dbReference type="AlphaFoldDB" id="A0A8J4QJ45"/>
<dbReference type="Proteomes" id="UP000737018">
    <property type="component" value="Unassembled WGS sequence"/>
</dbReference>
<keyword evidence="2" id="KW-1185">Reference proteome</keyword>
<name>A0A8J4QJ45_9ROSI</name>
<gene>
    <name evidence="1" type="ORF">CMV_025844</name>
</gene>
<accession>A0A8J4QJ45</accession>
<proteinExistence type="predicted"/>
<organism evidence="1 2">
    <name type="scientific">Castanea mollissima</name>
    <name type="common">Chinese chestnut</name>
    <dbReference type="NCBI Taxonomy" id="60419"/>
    <lineage>
        <taxon>Eukaryota</taxon>
        <taxon>Viridiplantae</taxon>
        <taxon>Streptophyta</taxon>
        <taxon>Embryophyta</taxon>
        <taxon>Tracheophyta</taxon>
        <taxon>Spermatophyta</taxon>
        <taxon>Magnoliopsida</taxon>
        <taxon>eudicotyledons</taxon>
        <taxon>Gunneridae</taxon>
        <taxon>Pentapetalae</taxon>
        <taxon>rosids</taxon>
        <taxon>fabids</taxon>
        <taxon>Fagales</taxon>
        <taxon>Fagaceae</taxon>
        <taxon>Castanea</taxon>
    </lineage>
</organism>
<evidence type="ECO:0000313" key="2">
    <source>
        <dbReference type="Proteomes" id="UP000737018"/>
    </source>
</evidence>
<evidence type="ECO:0000313" key="1">
    <source>
        <dbReference type="EMBL" id="KAF3948114.1"/>
    </source>
</evidence>
<reference evidence="1" key="1">
    <citation type="submission" date="2020-03" db="EMBL/GenBank/DDBJ databases">
        <title>Castanea mollissima Vanexum genome sequencing.</title>
        <authorList>
            <person name="Staton M."/>
        </authorList>
    </citation>
    <scope>NUCLEOTIDE SEQUENCE</scope>
    <source>
        <tissue evidence="1">Leaf</tissue>
    </source>
</reference>
<sequence>MLDLCLGESFSPRGKLRWSISSWQKGEVLGRGAFGTVYEGCTDLVFIGVTPFSILLPLSRQLPQPSPLNLRVFQTSSSVELFHSSGVGQALAI</sequence>
<comment type="caution">
    <text evidence="1">The sequence shown here is derived from an EMBL/GenBank/DDBJ whole genome shotgun (WGS) entry which is preliminary data.</text>
</comment>